<comment type="subcellular location">
    <subcellularLocation>
        <location evidence="1">Membrane</location>
        <topology evidence="1">Multi-pass membrane protein</topology>
    </subcellularLocation>
</comment>
<keyword evidence="7 18" id="KW-1133">Transmembrane helix</keyword>
<comment type="function">
    <text evidence="16">Peptidoglycan polymerase that is essential for cell division.</text>
</comment>
<dbReference type="GO" id="GO:0008955">
    <property type="term" value="F:peptidoglycan glycosyltransferase activity"/>
    <property type="evidence" value="ECO:0007669"/>
    <property type="project" value="UniProtKB-EC"/>
</dbReference>
<dbReference type="GO" id="GO:0005886">
    <property type="term" value="C:plasma membrane"/>
    <property type="evidence" value="ECO:0007669"/>
    <property type="project" value="TreeGrafter"/>
</dbReference>
<feature type="transmembrane region" description="Helical" evidence="18">
    <location>
        <begin position="79"/>
        <end position="102"/>
    </location>
</feature>
<gene>
    <name evidence="19" type="ORF">IAB46_11695</name>
</gene>
<feature type="transmembrane region" description="Helical" evidence="18">
    <location>
        <begin position="362"/>
        <end position="387"/>
    </location>
</feature>
<organism evidence="19 20">
    <name type="scientific">Candidatus Scybalocola faecigallinarum</name>
    <dbReference type="NCBI Taxonomy" id="2840941"/>
    <lineage>
        <taxon>Bacteria</taxon>
        <taxon>Bacillati</taxon>
        <taxon>Bacillota</taxon>
        <taxon>Clostridia</taxon>
        <taxon>Lachnospirales</taxon>
        <taxon>Lachnospiraceae</taxon>
        <taxon>Lachnospiraceae incertae sedis</taxon>
        <taxon>Candidatus Scybalocola (ex Gilroy et al. 2021)</taxon>
    </lineage>
</organism>
<reference evidence="19" key="2">
    <citation type="journal article" date="2021" name="PeerJ">
        <title>Extensive microbial diversity within the chicken gut microbiome revealed by metagenomics and culture.</title>
        <authorList>
            <person name="Gilroy R."/>
            <person name="Ravi A."/>
            <person name="Getino M."/>
            <person name="Pursley I."/>
            <person name="Horton D.L."/>
            <person name="Alikhan N.F."/>
            <person name="Baker D."/>
            <person name="Gharbi K."/>
            <person name="Hall N."/>
            <person name="Watson M."/>
            <person name="Adriaenssens E.M."/>
            <person name="Foster-Nyarko E."/>
            <person name="Jarju S."/>
            <person name="Secka A."/>
            <person name="Antonio M."/>
            <person name="Oren A."/>
            <person name="Chaudhuri R.R."/>
            <person name="La Ragione R."/>
            <person name="Hildebrand F."/>
            <person name="Pallen M.J."/>
        </authorList>
    </citation>
    <scope>NUCLEOTIDE SEQUENCE</scope>
    <source>
        <strain evidence="19">CHK178-757</strain>
    </source>
</reference>
<feature type="transmembrane region" description="Helical" evidence="18">
    <location>
        <begin position="108"/>
        <end position="129"/>
    </location>
</feature>
<dbReference type="GO" id="GO:0008360">
    <property type="term" value="P:regulation of cell shape"/>
    <property type="evidence" value="ECO:0007669"/>
    <property type="project" value="UniProtKB-KW"/>
</dbReference>
<evidence type="ECO:0000256" key="17">
    <source>
        <dbReference type="SAM" id="MobiDB-lite"/>
    </source>
</evidence>
<feature type="transmembrane region" description="Helical" evidence="18">
    <location>
        <begin position="226"/>
        <end position="243"/>
    </location>
</feature>
<proteinExistence type="inferred from homology"/>
<keyword evidence="4 18" id="KW-0812">Transmembrane</keyword>
<feature type="transmembrane region" description="Helical" evidence="18">
    <location>
        <begin position="324"/>
        <end position="350"/>
    </location>
</feature>
<dbReference type="EMBL" id="DVIT01000046">
    <property type="protein sequence ID" value="HIS48192.1"/>
    <property type="molecule type" value="Genomic_DNA"/>
</dbReference>
<dbReference type="PANTHER" id="PTHR30474:SF2">
    <property type="entry name" value="PEPTIDOGLYCAN GLYCOSYLTRANSFERASE FTSW-RELATED"/>
    <property type="match status" value="1"/>
</dbReference>
<evidence type="ECO:0000256" key="11">
    <source>
        <dbReference type="ARBA" id="ARBA00038053"/>
    </source>
</evidence>
<dbReference type="Pfam" id="PF01098">
    <property type="entry name" value="FTSW_RODA_SPOVE"/>
    <property type="match status" value="1"/>
</dbReference>
<feature type="compositionally biased region" description="Basic and acidic residues" evidence="17">
    <location>
        <begin position="8"/>
        <end position="20"/>
    </location>
</feature>
<evidence type="ECO:0000256" key="7">
    <source>
        <dbReference type="ARBA" id="ARBA00022989"/>
    </source>
</evidence>
<evidence type="ECO:0000256" key="16">
    <source>
        <dbReference type="ARBA" id="ARBA00049966"/>
    </source>
</evidence>
<keyword evidence="19" id="KW-0131">Cell cycle</keyword>
<comment type="similarity">
    <text evidence="11">Belongs to the SEDS family. FtsW subfamily.</text>
</comment>
<evidence type="ECO:0000256" key="10">
    <source>
        <dbReference type="ARBA" id="ARBA00033270"/>
    </source>
</evidence>
<keyword evidence="6" id="KW-0573">Peptidoglycan synthesis</keyword>
<keyword evidence="19" id="KW-0132">Cell division</keyword>
<feature type="transmembrane region" description="Helical" evidence="18">
    <location>
        <begin position="399"/>
        <end position="420"/>
    </location>
</feature>
<keyword evidence="5" id="KW-0133">Cell shape</keyword>
<evidence type="ECO:0000256" key="2">
    <source>
        <dbReference type="ARBA" id="ARBA00022676"/>
    </source>
</evidence>
<evidence type="ECO:0000256" key="13">
    <source>
        <dbReference type="ARBA" id="ARBA00041418"/>
    </source>
</evidence>
<reference evidence="19" key="1">
    <citation type="submission" date="2020-10" db="EMBL/GenBank/DDBJ databases">
        <authorList>
            <person name="Gilroy R."/>
        </authorList>
    </citation>
    <scope>NUCLEOTIDE SEQUENCE</scope>
    <source>
        <strain evidence="19">CHK178-757</strain>
    </source>
</reference>
<evidence type="ECO:0000256" key="12">
    <source>
        <dbReference type="ARBA" id="ARBA00041185"/>
    </source>
</evidence>
<dbReference type="EC" id="2.4.99.28" evidence="14"/>
<evidence type="ECO:0000313" key="20">
    <source>
        <dbReference type="Proteomes" id="UP000823927"/>
    </source>
</evidence>
<dbReference type="GO" id="GO:0032153">
    <property type="term" value="C:cell division site"/>
    <property type="evidence" value="ECO:0007669"/>
    <property type="project" value="TreeGrafter"/>
</dbReference>
<evidence type="ECO:0000256" key="18">
    <source>
        <dbReference type="SAM" id="Phobius"/>
    </source>
</evidence>
<name>A0A9D1JRF8_9FIRM</name>
<dbReference type="GO" id="GO:0051301">
    <property type="term" value="P:cell division"/>
    <property type="evidence" value="ECO:0007669"/>
    <property type="project" value="UniProtKB-KW"/>
</dbReference>
<evidence type="ECO:0000256" key="15">
    <source>
        <dbReference type="ARBA" id="ARBA00049902"/>
    </source>
</evidence>
<sequence>MEQSNRARLPDRERRPEVRRTKPQVRRTRPEVRRAKPAVRQTKSAVRKTAAPARSARPEVSSGTLSREQQRAKQKPKRFFDYSLFFVVIFLVCFGLVMIYSITAYSYSTYYVTRQGLCVVLGLIGAIIISRIDYHFFAKFAFVAYVIMLVIQFITPYVGTESHGQSRWIEIGPIQFQPSEVSKVALILFLAYVCSKTVKSLHSLLGIAKVLLLAAPMIFAVVLTNLSTAIILLAITFVILFVASDRYKPFAAIIGVCVVGMVGGLLMFPYRIGRITAWLNVETDENAYQIRQSLYAIGSGGIFGKGLGQSIQKLGYIPEAHNDMIFGIICEELGLFGAVAVILLFIILLWRCMVIANNAPDLFGALLVVGVMTQIGIQAFINIAVATNFIPNTGVTLPFISYGGTSVAILLCEIGLVLGVSRQIKLEN</sequence>
<dbReference type="Proteomes" id="UP000823927">
    <property type="component" value="Unassembled WGS sequence"/>
</dbReference>
<keyword evidence="2" id="KW-0328">Glycosyltransferase</keyword>
<dbReference type="GO" id="GO:0009252">
    <property type="term" value="P:peptidoglycan biosynthetic process"/>
    <property type="evidence" value="ECO:0007669"/>
    <property type="project" value="UniProtKB-KW"/>
</dbReference>
<comment type="caution">
    <text evidence="19">The sequence shown here is derived from an EMBL/GenBank/DDBJ whole genome shotgun (WGS) entry which is preliminary data.</text>
</comment>
<feature type="transmembrane region" description="Helical" evidence="18">
    <location>
        <begin position="136"/>
        <end position="154"/>
    </location>
</feature>
<evidence type="ECO:0000256" key="4">
    <source>
        <dbReference type="ARBA" id="ARBA00022692"/>
    </source>
</evidence>
<evidence type="ECO:0000256" key="3">
    <source>
        <dbReference type="ARBA" id="ARBA00022679"/>
    </source>
</evidence>
<evidence type="ECO:0000313" key="19">
    <source>
        <dbReference type="EMBL" id="HIS48192.1"/>
    </source>
</evidence>
<feature type="transmembrane region" description="Helical" evidence="18">
    <location>
        <begin position="250"/>
        <end position="270"/>
    </location>
</feature>
<accession>A0A9D1JRF8</accession>
<dbReference type="GO" id="GO:0015648">
    <property type="term" value="F:lipid-linked peptidoglycan transporter activity"/>
    <property type="evidence" value="ECO:0007669"/>
    <property type="project" value="TreeGrafter"/>
</dbReference>
<keyword evidence="3" id="KW-0808">Transferase</keyword>
<keyword evidence="8 18" id="KW-0472">Membrane</keyword>
<protein>
    <recommendedName>
        <fullName evidence="12">Probable peptidoglycan glycosyltransferase FtsW</fullName>
        <ecNumber evidence="14">2.4.99.28</ecNumber>
    </recommendedName>
    <alternativeName>
        <fullName evidence="13">Cell division protein FtsW</fullName>
    </alternativeName>
    <alternativeName>
        <fullName evidence="10">Cell wall polymerase</fullName>
    </alternativeName>
    <alternativeName>
        <fullName evidence="9">Peptidoglycan polymerase</fullName>
    </alternativeName>
</protein>
<evidence type="ECO:0000256" key="9">
    <source>
        <dbReference type="ARBA" id="ARBA00032370"/>
    </source>
</evidence>
<dbReference type="InterPro" id="IPR001182">
    <property type="entry name" value="FtsW/RodA"/>
</dbReference>
<comment type="catalytic activity">
    <reaction evidence="15">
        <text>[GlcNAc-(1-&gt;4)-Mur2Ac(oyl-L-Ala-gamma-D-Glu-L-Lys-D-Ala-D-Ala)](n)-di-trans,octa-cis-undecaprenyl diphosphate + beta-D-GlcNAc-(1-&gt;4)-Mur2Ac(oyl-L-Ala-gamma-D-Glu-L-Lys-D-Ala-D-Ala)-di-trans,octa-cis-undecaprenyl diphosphate = [GlcNAc-(1-&gt;4)-Mur2Ac(oyl-L-Ala-gamma-D-Glu-L-Lys-D-Ala-D-Ala)](n+1)-di-trans,octa-cis-undecaprenyl diphosphate + di-trans,octa-cis-undecaprenyl diphosphate + H(+)</text>
        <dbReference type="Rhea" id="RHEA:23708"/>
        <dbReference type="Rhea" id="RHEA-COMP:9602"/>
        <dbReference type="Rhea" id="RHEA-COMP:9603"/>
        <dbReference type="ChEBI" id="CHEBI:15378"/>
        <dbReference type="ChEBI" id="CHEBI:58405"/>
        <dbReference type="ChEBI" id="CHEBI:60033"/>
        <dbReference type="ChEBI" id="CHEBI:78435"/>
        <dbReference type="EC" id="2.4.99.28"/>
    </reaction>
</comment>
<dbReference type="PANTHER" id="PTHR30474">
    <property type="entry name" value="CELL CYCLE PROTEIN"/>
    <property type="match status" value="1"/>
</dbReference>
<evidence type="ECO:0000256" key="6">
    <source>
        <dbReference type="ARBA" id="ARBA00022984"/>
    </source>
</evidence>
<evidence type="ECO:0000256" key="5">
    <source>
        <dbReference type="ARBA" id="ARBA00022960"/>
    </source>
</evidence>
<feature type="region of interest" description="Disordered" evidence="17">
    <location>
        <begin position="1"/>
        <end position="69"/>
    </location>
</feature>
<evidence type="ECO:0000256" key="14">
    <source>
        <dbReference type="ARBA" id="ARBA00044770"/>
    </source>
</evidence>
<dbReference type="AlphaFoldDB" id="A0A9D1JRF8"/>
<evidence type="ECO:0000256" key="8">
    <source>
        <dbReference type="ARBA" id="ARBA00023136"/>
    </source>
</evidence>
<evidence type="ECO:0000256" key="1">
    <source>
        <dbReference type="ARBA" id="ARBA00004141"/>
    </source>
</evidence>